<accession>A0ABU1T843</accession>
<dbReference type="EMBL" id="JAVDUU010000001">
    <property type="protein sequence ID" value="MDR6941026.1"/>
    <property type="molecule type" value="Genomic_DNA"/>
</dbReference>
<evidence type="ECO:0000313" key="3">
    <source>
        <dbReference type="Proteomes" id="UP001247620"/>
    </source>
</evidence>
<dbReference type="SUPFAM" id="SSF49299">
    <property type="entry name" value="PKD domain"/>
    <property type="match status" value="1"/>
</dbReference>
<organism evidence="2 3">
    <name type="scientific">Mucilaginibacter pocheonensis</name>
    <dbReference type="NCBI Taxonomy" id="398050"/>
    <lineage>
        <taxon>Bacteria</taxon>
        <taxon>Pseudomonadati</taxon>
        <taxon>Bacteroidota</taxon>
        <taxon>Sphingobacteriia</taxon>
        <taxon>Sphingobacteriales</taxon>
        <taxon>Sphingobacteriaceae</taxon>
        <taxon>Mucilaginibacter</taxon>
    </lineage>
</organism>
<dbReference type="InterPro" id="IPR035986">
    <property type="entry name" value="PKD_dom_sf"/>
</dbReference>
<feature type="domain" description="PKD" evidence="1">
    <location>
        <begin position="68"/>
        <end position="113"/>
    </location>
</feature>
<dbReference type="Proteomes" id="UP001247620">
    <property type="component" value="Unassembled WGS sequence"/>
</dbReference>
<dbReference type="InterPro" id="IPR000601">
    <property type="entry name" value="PKD_dom"/>
</dbReference>
<dbReference type="InterPro" id="IPR022409">
    <property type="entry name" value="PKD/Chitinase_dom"/>
</dbReference>
<dbReference type="PROSITE" id="PS50093">
    <property type="entry name" value="PKD"/>
    <property type="match status" value="1"/>
</dbReference>
<dbReference type="Gene3D" id="2.60.40.10">
    <property type="entry name" value="Immunoglobulins"/>
    <property type="match status" value="1"/>
</dbReference>
<dbReference type="Pfam" id="PF18911">
    <property type="entry name" value="PKD_4"/>
    <property type="match status" value="1"/>
</dbReference>
<dbReference type="SMART" id="SM00089">
    <property type="entry name" value="PKD"/>
    <property type="match status" value="1"/>
</dbReference>
<comment type="caution">
    <text evidence="2">The sequence shown here is derived from an EMBL/GenBank/DDBJ whole genome shotgun (WGS) entry which is preliminary data.</text>
</comment>
<dbReference type="InterPro" id="IPR013783">
    <property type="entry name" value="Ig-like_fold"/>
</dbReference>
<protein>
    <submittedName>
        <fullName evidence="2">PKD repeat protein</fullName>
    </submittedName>
</protein>
<evidence type="ECO:0000313" key="2">
    <source>
        <dbReference type="EMBL" id="MDR6941026.1"/>
    </source>
</evidence>
<name>A0ABU1T843_9SPHI</name>
<dbReference type="CDD" id="cd00146">
    <property type="entry name" value="PKD"/>
    <property type="match status" value="1"/>
</dbReference>
<evidence type="ECO:0000259" key="1">
    <source>
        <dbReference type="PROSITE" id="PS50093"/>
    </source>
</evidence>
<keyword evidence="3" id="KW-1185">Reference proteome</keyword>
<dbReference type="SUPFAM" id="SSF49785">
    <property type="entry name" value="Galactose-binding domain-like"/>
    <property type="match status" value="1"/>
</dbReference>
<reference evidence="2 3" key="1">
    <citation type="submission" date="2023-07" db="EMBL/GenBank/DDBJ databases">
        <title>Sorghum-associated microbial communities from plants grown in Nebraska, USA.</title>
        <authorList>
            <person name="Schachtman D."/>
        </authorList>
    </citation>
    <scope>NUCLEOTIDE SEQUENCE [LARGE SCALE GENOMIC DNA]</scope>
    <source>
        <strain evidence="2 3">3262</strain>
    </source>
</reference>
<sequence length="270" mass="30402">MKKLFSILSVLSVIAMLTMRCKKDDKPVPPEVEEPKPMASFTYTKPDTAKFLEYQFTGIVKNAKEILWQFGDDSTSVEVSPFHKYAYEGDYHVVLSVRNSQGYWASKEVLLNVVDPSFDKTKVGENYFLTVGGTLTVSRDNGNGPNSGEGSLKVVDGKSDTKFFQSGFSGDLVMKFELNTVQVAGAYTLISANDSPDRDPKTWSLQGSEDGIKWITLDSRTNITFASRFERKLYHFNNNVAYKSYRLNVKANNGSRDFQMAEWTVNKKQP</sequence>
<dbReference type="RefSeq" id="WP_310092326.1">
    <property type="nucleotide sequence ID" value="NZ_JAVDUU010000001.1"/>
</dbReference>
<dbReference type="InterPro" id="IPR008979">
    <property type="entry name" value="Galactose-bd-like_sf"/>
</dbReference>
<gene>
    <name evidence="2" type="ORF">J2W55_000854</name>
</gene>
<proteinExistence type="predicted"/>
<dbReference type="Gene3D" id="2.60.120.260">
    <property type="entry name" value="Galactose-binding domain-like"/>
    <property type="match status" value="1"/>
</dbReference>